<organism evidence="1 2">
    <name type="scientific">Ricinus communis</name>
    <name type="common">Castor bean</name>
    <dbReference type="NCBI Taxonomy" id="3988"/>
    <lineage>
        <taxon>Eukaryota</taxon>
        <taxon>Viridiplantae</taxon>
        <taxon>Streptophyta</taxon>
        <taxon>Embryophyta</taxon>
        <taxon>Tracheophyta</taxon>
        <taxon>Spermatophyta</taxon>
        <taxon>Magnoliopsida</taxon>
        <taxon>eudicotyledons</taxon>
        <taxon>Gunneridae</taxon>
        <taxon>Pentapetalae</taxon>
        <taxon>rosids</taxon>
        <taxon>fabids</taxon>
        <taxon>Malpighiales</taxon>
        <taxon>Euphorbiaceae</taxon>
        <taxon>Acalyphoideae</taxon>
        <taxon>Acalypheae</taxon>
        <taxon>Ricinus</taxon>
    </lineage>
</organism>
<dbReference type="InParanoid" id="B9SCF2"/>
<evidence type="ECO:0000313" key="2">
    <source>
        <dbReference type="Proteomes" id="UP000008311"/>
    </source>
</evidence>
<protein>
    <submittedName>
        <fullName evidence="1">Uncharacterized protein</fullName>
    </submittedName>
</protein>
<name>B9SCF2_RICCO</name>
<gene>
    <name evidence="1" type="ORF">RCOM_1271660</name>
</gene>
<dbReference type="AlphaFoldDB" id="B9SCF2"/>
<keyword evidence="2" id="KW-1185">Reference proteome</keyword>
<evidence type="ECO:0000313" key="1">
    <source>
        <dbReference type="EMBL" id="EEF38706.1"/>
    </source>
</evidence>
<dbReference type="EMBL" id="EQ973921">
    <property type="protein sequence ID" value="EEF38706.1"/>
    <property type="molecule type" value="Genomic_DNA"/>
</dbReference>
<reference evidence="2" key="1">
    <citation type="journal article" date="2010" name="Nat. Biotechnol.">
        <title>Draft genome sequence of the oilseed species Ricinus communis.</title>
        <authorList>
            <person name="Chan A.P."/>
            <person name="Crabtree J."/>
            <person name="Zhao Q."/>
            <person name="Lorenzi H."/>
            <person name="Orvis J."/>
            <person name="Puiu D."/>
            <person name="Melake-Berhan A."/>
            <person name="Jones K.M."/>
            <person name="Redman J."/>
            <person name="Chen G."/>
            <person name="Cahoon E.B."/>
            <person name="Gedil M."/>
            <person name="Stanke M."/>
            <person name="Haas B.J."/>
            <person name="Wortman J.R."/>
            <person name="Fraser-Liggett C.M."/>
            <person name="Ravel J."/>
            <person name="Rabinowicz P.D."/>
        </authorList>
    </citation>
    <scope>NUCLEOTIDE SEQUENCE [LARGE SCALE GENOMIC DNA]</scope>
    <source>
        <strain evidence="2">cv. Hale</strain>
    </source>
</reference>
<accession>B9SCF2</accession>
<sequence>MLRVTPEDLEIVVAGAEVVGDRLCFHVKCFYPAVDCKQVFRIRFCVCGTHVLPAKALIACLNMIRLIFMNLYPLLQFGAIP</sequence>
<dbReference type="Proteomes" id="UP000008311">
    <property type="component" value="Unassembled WGS sequence"/>
</dbReference>
<proteinExistence type="predicted"/>